<dbReference type="Proteomes" id="UP000314294">
    <property type="component" value="Unassembled WGS sequence"/>
</dbReference>
<organism evidence="1 2">
    <name type="scientific">Liparis tanakae</name>
    <name type="common">Tanaka's snailfish</name>
    <dbReference type="NCBI Taxonomy" id="230148"/>
    <lineage>
        <taxon>Eukaryota</taxon>
        <taxon>Metazoa</taxon>
        <taxon>Chordata</taxon>
        <taxon>Craniata</taxon>
        <taxon>Vertebrata</taxon>
        <taxon>Euteleostomi</taxon>
        <taxon>Actinopterygii</taxon>
        <taxon>Neopterygii</taxon>
        <taxon>Teleostei</taxon>
        <taxon>Neoteleostei</taxon>
        <taxon>Acanthomorphata</taxon>
        <taxon>Eupercaria</taxon>
        <taxon>Perciformes</taxon>
        <taxon>Cottioidei</taxon>
        <taxon>Cottales</taxon>
        <taxon>Liparidae</taxon>
        <taxon>Liparis</taxon>
    </lineage>
</organism>
<name>A0A4Z2I3X9_9TELE</name>
<protein>
    <submittedName>
        <fullName evidence="1">Uncharacterized protein</fullName>
    </submittedName>
</protein>
<comment type="caution">
    <text evidence="1">The sequence shown here is derived from an EMBL/GenBank/DDBJ whole genome shotgun (WGS) entry which is preliminary data.</text>
</comment>
<dbReference type="OrthoDB" id="8957712at2759"/>
<proteinExistence type="predicted"/>
<dbReference type="AlphaFoldDB" id="A0A4Z2I3X9"/>
<sequence>MVFELNSDLALSGLVPDERVLEKLLCGWSARVGLHQTALDEVNEFLGPGRDGEHVLALDVSVDDFMGVEMRKALSTDKDVKMSVTDPAPQNSITSYVQTNANVHVDFSFDLLFFLLRNIHHLDGSQLPRLHVTALTDMAAETYSRSYQVSQICDEKHREGIVRGCYNDLERYYLQI</sequence>
<reference evidence="1 2" key="1">
    <citation type="submission" date="2019-03" db="EMBL/GenBank/DDBJ databases">
        <title>First draft genome of Liparis tanakae, snailfish: a comprehensive survey of snailfish specific genes.</title>
        <authorList>
            <person name="Kim W."/>
            <person name="Song I."/>
            <person name="Jeong J.-H."/>
            <person name="Kim D."/>
            <person name="Kim S."/>
            <person name="Ryu S."/>
            <person name="Song J.Y."/>
            <person name="Lee S.K."/>
        </authorList>
    </citation>
    <scope>NUCLEOTIDE SEQUENCE [LARGE SCALE GENOMIC DNA]</scope>
    <source>
        <tissue evidence="1">Muscle</tissue>
    </source>
</reference>
<gene>
    <name evidence="1" type="ORF">EYF80_017247</name>
</gene>
<evidence type="ECO:0000313" key="1">
    <source>
        <dbReference type="EMBL" id="TNN72471.1"/>
    </source>
</evidence>
<evidence type="ECO:0000313" key="2">
    <source>
        <dbReference type="Proteomes" id="UP000314294"/>
    </source>
</evidence>
<dbReference type="EMBL" id="SRLO01000136">
    <property type="protein sequence ID" value="TNN72471.1"/>
    <property type="molecule type" value="Genomic_DNA"/>
</dbReference>
<accession>A0A4Z2I3X9</accession>
<keyword evidence="2" id="KW-1185">Reference proteome</keyword>